<comment type="catalytic activity">
    <reaction evidence="1">
        <text>2 alpha,alpha'-trehalose 6-mycolate = alpha,alpha'-trehalose 6,6'-bismycolate + alpha,alpha-trehalose</text>
        <dbReference type="Rhea" id="RHEA:23472"/>
        <dbReference type="ChEBI" id="CHEBI:16551"/>
        <dbReference type="ChEBI" id="CHEBI:18195"/>
        <dbReference type="ChEBI" id="CHEBI:18234"/>
        <dbReference type="EC" id="2.3.1.122"/>
    </reaction>
</comment>
<dbReference type="Pfam" id="PF00756">
    <property type="entry name" value="Esterase"/>
    <property type="match status" value="1"/>
</dbReference>
<evidence type="ECO:0000256" key="3">
    <source>
        <dbReference type="ARBA" id="ARBA00012820"/>
    </source>
</evidence>
<evidence type="ECO:0000256" key="8">
    <source>
        <dbReference type="ARBA" id="ARBA00048109"/>
    </source>
</evidence>
<evidence type="ECO:0000256" key="4">
    <source>
        <dbReference type="ARBA" id="ARBA00013244"/>
    </source>
</evidence>
<evidence type="ECO:0000256" key="6">
    <source>
        <dbReference type="ARBA" id="ARBA00023315"/>
    </source>
</evidence>
<dbReference type="SUPFAM" id="SSF53474">
    <property type="entry name" value="alpha/beta-Hydrolases"/>
    <property type="match status" value="1"/>
</dbReference>
<accession>A0A7Z0WGY0</accession>
<dbReference type="EMBL" id="MSIF01000024">
    <property type="protein sequence ID" value="OLF06018.1"/>
    <property type="molecule type" value="Genomic_DNA"/>
</dbReference>
<dbReference type="PROSITE" id="PS51318">
    <property type="entry name" value="TAT"/>
    <property type="match status" value="1"/>
</dbReference>
<sequence>MSSRRAFLAGGLGVAVPAVAGVLTGVLPDGPALRRFLGLTGPAGEIPRVTPGPSTVERVSSVARGRTLDLVITRPPGAPTDLPVCLALHGRGVGARWFLDLGVPQFLAAAALPFAVVAVDGGSSYFVAATPGDDPQRMLARELPGWLAERDLPAPSAVLGISMGAFGALSLARTRRDLRAVAVAAPALFTTWAEASGRDAFASQRQWAEEEPLRHTDALAGTPLGIWCGTEDPFVDAARTLAARTRPALAAVTSGAHDEDYFRRVLPDMLAFVGEHVTAPPKPGGGG</sequence>
<evidence type="ECO:0000313" key="10">
    <source>
        <dbReference type="Proteomes" id="UP000185696"/>
    </source>
</evidence>
<dbReference type="RefSeq" id="WP_075137108.1">
    <property type="nucleotide sequence ID" value="NZ_MSIF01000024.1"/>
</dbReference>
<name>A0A7Z0WGY0_9PSEU</name>
<dbReference type="Proteomes" id="UP000185696">
    <property type="component" value="Unassembled WGS sequence"/>
</dbReference>
<gene>
    <name evidence="9" type="ORF">BLA60_33775</name>
</gene>
<keyword evidence="10" id="KW-1185">Reference proteome</keyword>
<reference evidence="9 10" key="1">
    <citation type="submission" date="2016-12" db="EMBL/GenBank/DDBJ databases">
        <title>The draft genome sequence of Actinophytocola xinjiangensis.</title>
        <authorList>
            <person name="Wang W."/>
            <person name="Yuan L."/>
        </authorList>
    </citation>
    <scope>NUCLEOTIDE SEQUENCE [LARGE SCALE GENOMIC DNA]</scope>
    <source>
        <strain evidence="9 10">CGMCC 4.4663</strain>
    </source>
</reference>
<dbReference type="EC" id="2.3.1.122" evidence="3"/>
<dbReference type="OrthoDB" id="3210113at2"/>
<dbReference type="GO" id="GO:0050348">
    <property type="term" value="F:trehalose O-mycolyltransferase activity"/>
    <property type="evidence" value="ECO:0007669"/>
    <property type="project" value="UniProtKB-EC"/>
</dbReference>
<dbReference type="InterPro" id="IPR029058">
    <property type="entry name" value="AB_hydrolase_fold"/>
</dbReference>
<keyword evidence="5" id="KW-0808">Transferase</keyword>
<comment type="catalytic activity">
    <reaction evidence="8">
        <text>an acyl-CoA + a 1,2-diacyl-sn-glycerol = a triacyl-sn-glycerol + CoA</text>
        <dbReference type="Rhea" id="RHEA:10868"/>
        <dbReference type="ChEBI" id="CHEBI:17815"/>
        <dbReference type="ChEBI" id="CHEBI:57287"/>
        <dbReference type="ChEBI" id="CHEBI:58342"/>
        <dbReference type="ChEBI" id="CHEBI:64615"/>
        <dbReference type="EC" id="2.3.1.20"/>
    </reaction>
</comment>
<dbReference type="InterPro" id="IPR000801">
    <property type="entry name" value="Esterase-like"/>
</dbReference>
<comment type="similarity">
    <text evidence="2">Belongs to the mycobacterial A85 antigen family.</text>
</comment>
<dbReference type="InterPro" id="IPR050583">
    <property type="entry name" value="Mycobacterial_A85_antigen"/>
</dbReference>
<comment type="caution">
    <text evidence="9">The sequence shown here is derived from an EMBL/GenBank/DDBJ whole genome shotgun (WGS) entry which is preliminary data.</text>
</comment>
<dbReference type="InterPro" id="IPR006311">
    <property type="entry name" value="TAT_signal"/>
</dbReference>
<evidence type="ECO:0000256" key="1">
    <source>
        <dbReference type="ARBA" id="ARBA00000697"/>
    </source>
</evidence>
<dbReference type="PANTHER" id="PTHR48098">
    <property type="entry name" value="ENTEROCHELIN ESTERASE-RELATED"/>
    <property type="match status" value="1"/>
</dbReference>
<organism evidence="9 10">
    <name type="scientific">Actinophytocola xinjiangensis</name>
    <dbReference type="NCBI Taxonomy" id="485602"/>
    <lineage>
        <taxon>Bacteria</taxon>
        <taxon>Bacillati</taxon>
        <taxon>Actinomycetota</taxon>
        <taxon>Actinomycetes</taxon>
        <taxon>Pseudonocardiales</taxon>
        <taxon>Pseudonocardiaceae</taxon>
    </lineage>
</organism>
<evidence type="ECO:0000256" key="7">
    <source>
        <dbReference type="ARBA" id="ARBA00032572"/>
    </source>
</evidence>
<dbReference type="AlphaFoldDB" id="A0A7Z0WGY0"/>
<dbReference type="Gene3D" id="3.40.50.1820">
    <property type="entry name" value="alpha/beta hydrolase"/>
    <property type="match status" value="1"/>
</dbReference>
<dbReference type="EC" id="2.3.1.20" evidence="4"/>
<evidence type="ECO:0000256" key="2">
    <source>
        <dbReference type="ARBA" id="ARBA00005874"/>
    </source>
</evidence>
<evidence type="ECO:0000256" key="5">
    <source>
        <dbReference type="ARBA" id="ARBA00022679"/>
    </source>
</evidence>
<protein>
    <recommendedName>
        <fullName evidence="7">Acyl-CoA:diacylglycerol acyltransferase</fullName>
        <ecNumber evidence="3">2.3.1.122</ecNumber>
        <ecNumber evidence="4">2.3.1.20</ecNumber>
    </recommendedName>
</protein>
<evidence type="ECO:0000313" key="9">
    <source>
        <dbReference type="EMBL" id="OLF06018.1"/>
    </source>
</evidence>
<dbReference type="GO" id="GO:0004144">
    <property type="term" value="F:diacylglycerol O-acyltransferase activity"/>
    <property type="evidence" value="ECO:0007669"/>
    <property type="project" value="UniProtKB-EC"/>
</dbReference>
<keyword evidence="6" id="KW-0012">Acyltransferase</keyword>
<proteinExistence type="inferred from homology"/>
<dbReference type="PANTHER" id="PTHR48098:SF1">
    <property type="entry name" value="DIACYLGLYCEROL ACYLTRANSFERASE_MYCOLYLTRANSFERASE AG85A"/>
    <property type="match status" value="1"/>
</dbReference>